<reference evidence="1" key="1">
    <citation type="journal article" date="2022" name="New Phytol.">
        <title>Evolutionary transition to the ectomycorrhizal habit in the genomes of a hyperdiverse lineage of mushroom-forming fungi.</title>
        <authorList>
            <person name="Looney B."/>
            <person name="Miyauchi S."/>
            <person name="Morin E."/>
            <person name="Drula E."/>
            <person name="Courty P.E."/>
            <person name="Kohler A."/>
            <person name="Kuo A."/>
            <person name="LaButti K."/>
            <person name="Pangilinan J."/>
            <person name="Lipzen A."/>
            <person name="Riley R."/>
            <person name="Andreopoulos W."/>
            <person name="He G."/>
            <person name="Johnson J."/>
            <person name="Nolan M."/>
            <person name="Tritt A."/>
            <person name="Barry K.W."/>
            <person name="Grigoriev I.V."/>
            <person name="Nagy L.G."/>
            <person name="Hibbett D."/>
            <person name="Henrissat B."/>
            <person name="Matheny P.B."/>
            <person name="Labbe J."/>
            <person name="Martin F.M."/>
        </authorList>
    </citation>
    <scope>NUCLEOTIDE SEQUENCE</scope>
    <source>
        <strain evidence="1">BPL690</strain>
    </source>
</reference>
<organism evidence="1 2">
    <name type="scientific">Multifurca ochricompacta</name>
    <dbReference type="NCBI Taxonomy" id="376703"/>
    <lineage>
        <taxon>Eukaryota</taxon>
        <taxon>Fungi</taxon>
        <taxon>Dikarya</taxon>
        <taxon>Basidiomycota</taxon>
        <taxon>Agaricomycotina</taxon>
        <taxon>Agaricomycetes</taxon>
        <taxon>Russulales</taxon>
        <taxon>Russulaceae</taxon>
        <taxon>Multifurca</taxon>
    </lineage>
</organism>
<accession>A0AAD4M7F4</accession>
<dbReference type="AlphaFoldDB" id="A0AAD4M7F4"/>
<evidence type="ECO:0000313" key="2">
    <source>
        <dbReference type="Proteomes" id="UP001203297"/>
    </source>
</evidence>
<evidence type="ECO:0008006" key="3">
    <source>
        <dbReference type="Google" id="ProtNLM"/>
    </source>
</evidence>
<dbReference type="Proteomes" id="UP001203297">
    <property type="component" value="Unassembled WGS sequence"/>
</dbReference>
<proteinExistence type="predicted"/>
<name>A0AAD4M7F4_9AGAM</name>
<dbReference type="EMBL" id="WTXG01000006">
    <property type="protein sequence ID" value="KAI0305226.1"/>
    <property type="molecule type" value="Genomic_DNA"/>
</dbReference>
<protein>
    <recommendedName>
        <fullName evidence="3">F-box domain-containing protein</fullName>
    </recommendedName>
</protein>
<gene>
    <name evidence="1" type="ORF">B0F90DRAFT_1172797</name>
</gene>
<keyword evidence="2" id="KW-1185">Reference proteome</keyword>
<evidence type="ECO:0000313" key="1">
    <source>
        <dbReference type="EMBL" id="KAI0305226.1"/>
    </source>
</evidence>
<sequence>MYPLSLNRPFSPVNFPDNDDAASDGGYSSDGDLSSMYGAYSSYKTRKHESFVSTPVPDGPSFWQERDYTSIFSPQPVVSKLPNNVLFDIFTFYGEDIFSKPGGHRYWWQTLALVCRKWNTVIRSSPSHFLGELRFGNNSSVLFFMNISRQGCDSVTSLLRRSQLLPIHVNYDFIQPTQNLAHGHVEDNVLVLLQHIERVWSLSLRAPLSTWRAIAAATSDAPLSCTSVEHIHLHTGDRTTGLALPGAFLKGHAPRLRSLTTIGVFLLSLPSLLTSTFHLVYLVLDGIPDSSHLPPEALLTYLSAMPRLQYLNIGFLSTIPPRRQTGNKTATPGPLNRVVLTNLGQFYFRGACAYLEALVAKVDTPHVYDVCLMLFYQLRYALPRVSAFLSRTKRFGFDGVRIQFYPNGVSISASPQFRLRQKRYYAYAFRAAVSISKSRL</sequence>
<comment type="caution">
    <text evidence="1">The sequence shown here is derived from an EMBL/GenBank/DDBJ whole genome shotgun (WGS) entry which is preliminary data.</text>
</comment>